<sequence length="76" mass="8703">METPTHSLASLFDQLGLDSSAQAIEDFINSNRYLPENIDLYQADFWNNSQAIFLKQAKEEDADWAEIVDQLNAMLH</sequence>
<keyword evidence="2" id="KW-1185">Reference proteome</keyword>
<organism evidence="1 2">
    <name type="scientific">Methyloprofundus sedimenti</name>
    <dbReference type="NCBI Taxonomy" id="1420851"/>
    <lineage>
        <taxon>Bacteria</taxon>
        <taxon>Pseudomonadati</taxon>
        <taxon>Pseudomonadota</taxon>
        <taxon>Gammaproteobacteria</taxon>
        <taxon>Methylococcales</taxon>
        <taxon>Methylococcaceae</taxon>
        <taxon>Methyloprofundus</taxon>
    </lineage>
</organism>
<proteinExistence type="predicted"/>
<gene>
    <name evidence="1" type="ORF">AU255_16340</name>
</gene>
<dbReference type="EMBL" id="LPUF01000003">
    <property type="protein sequence ID" value="OQK15764.1"/>
    <property type="molecule type" value="Genomic_DNA"/>
</dbReference>
<dbReference type="AlphaFoldDB" id="A0A1V8M2I3"/>
<comment type="caution">
    <text evidence="1">The sequence shown here is derived from an EMBL/GenBank/DDBJ whole genome shotgun (WGS) entry which is preliminary data.</text>
</comment>
<dbReference type="RefSeq" id="WP_080523999.1">
    <property type="nucleotide sequence ID" value="NZ_LPUF01000003.1"/>
</dbReference>
<dbReference type="Gene3D" id="1.10.10.1130">
    <property type="entry name" value="Uncharacterised protein PF10982, DUF2789"/>
    <property type="match status" value="1"/>
</dbReference>
<evidence type="ECO:0000313" key="1">
    <source>
        <dbReference type="EMBL" id="OQK15764.1"/>
    </source>
</evidence>
<dbReference type="OrthoDB" id="5828847at2"/>
<dbReference type="Proteomes" id="UP000191980">
    <property type="component" value="Unassembled WGS sequence"/>
</dbReference>
<accession>A0A1V8M2I3</accession>
<dbReference type="STRING" id="1420851.AU255_16340"/>
<dbReference type="InterPro" id="IPR021250">
    <property type="entry name" value="DUF2789"/>
</dbReference>
<name>A0A1V8M2I3_9GAMM</name>
<dbReference type="InterPro" id="IPR038086">
    <property type="entry name" value="DUF2789_sf"/>
</dbReference>
<reference evidence="1 2" key="1">
    <citation type="submission" date="2015-12" db="EMBL/GenBank/DDBJ databases">
        <authorList>
            <person name="Shamseldin A."/>
            <person name="Moawad H."/>
            <person name="Abd El-Rahim W.M."/>
            <person name="Sadowsky M.J."/>
        </authorList>
    </citation>
    <scope>NUCLEOTIDE SEQUENCE [LARGE SCALE GENOMIC DNA]</scope>
    <source>
        <strain evidence="1 2">WF1</strain>
    </source>
</reference>
<evidence type="ECO:0000313" key="2">
    <source>
        <dbReference type="Proteomes" id="UP000191980"/>
    </source>
</evidence>
<dbReference type="Pfam" id="PF10982">
    <property type="entry name" value="DUF2789"/>
    <property type="match status" value="1"/>
</dbReference>
<evidence type="ECO:0008006" key="3">
    <source>
        <dbReference type="Google" id="ProtNLM"/>
    </source>
</evidence>
<protein>
    <recommendedName>
        <fullName evidence="3">DUF2789 domain-containing protein</fullName>
    </recommendedName>
</protein>